<dbReference type="AlphaFoldDB" id="A0A1I4FQI0"/>
<dbReference type="EMBL" id="FOTL01000002">
    <property type="protein sequence ID" value="SFL19066.1"/>
    <property type="molecule type" value="Genomic_DNA"/>
</dbReference>
<proteinExistence type="predicted"/>
<evidence type="ECO:0000313" key="1">
    <source>
        <dbReference type="EMBL" id="SFL19066.1"/>
    </source>
</evidence>
<protein>
    <submittedName>
        <fullName evidence="1">Uncharacterized protein</fullName>
    </submittedName>
</protein>
<reference evidence="2" key="1">
    <citation type="submission" date="2016-10" db="EMBL/GenBank/DDBJ databases">
        <authorList>
            <person name="Varghese N."/>
        </authorList>
    </citation>
    <scope>NUCLEOTIDE SEQUENCE [LARGE SCALE GENOMIC DNA]</scope>
    <source>
        <strain evidence="2">DSM 16632</strain>
    </source>
</reference>
<organism evidence="1 2">
    <name type="scientific">Methanobrevibacter olleyae</name>
    <dbReference type="NCBI Taxonomy" id="294671"/>
    <lineage>
        <taxon>Archaea</taxon>
        <taxon>Methanobacteriati</taxon>
        <taxon>Methanobacteriota</taxon>
        <taxon>Methanomada group</taxon>
        <taxon>Methanobacteria</taxon>
        <taxon>Methanobacteriales</taxon>
        <taxon>Methanobacteriaceae</taxon>
        <taxon>Methanobrevibacter</taxon>
    </lineage>
</organism>
<name>A0A1I4FQI0_METOL</name>
<sequence length="47" mass="5599">MDKLDFSTKQLSYGYDTEIKVRNFLFSQIIMEYAYGYIPSIIKILKI</sequence>
<gene>
    <name evidence="1" type="ORF">SAMN02910297_00148</name>
</gene>
<evidence type="ECO:0000313" key="2">
    <source>
        <dbReference type="Proteomes" id="UP000183442"/>
    </source>
</evidence>
<accession>A0A1I4FQI0</accession>
<dbReference type="Proteomes" id="UP000183442">
    <property type="component" value="Unassembled WGS sequence"/>
</dbReference>